<organism evidence="1 2">
    <name type="scientific">Helicobacter gastrofelis</name>
    <dbReference type="NCBI Taxonomy" id="2849642"/>
    <lineage>
        <taxon>Bacteria</taxon>
        <taxon>Pseudomonadati</taxon>
        <taxon>Campylobacterota</taxon>
        <taxon>Epsilonproteobacteria</taxon>
        <taxon>Campylobacterales</taxon>
        <taxon>Helicobacteraceae</taxon>
        <taxon>Helicobacter</taxon>
    </lineage>
</organism>
<accession>A0ABN6IC20</accession>
<proteinExistence type="predicted"/>
<dbReference type="PANTHER" id="PTHR34986:SF1">
    <property type="entry name" value="PROTEIN YIAL"/>
    <property type="match status" value="1"/>
</dbReference>
<name>A0ABN6IC20_9HELI</name>
<dbReference type="RefSeq" id="WP_221271553.1">
    <property type="nucleotide sequence ID" value="NZ_AP024819.1"/>
</dbReference>
<dbReference type="InterPro" id="IPR004375">
    <property type="entry name" value="NanQ/TabA/YiaL"/>
</dbReference>
<protein>
    <submittedName>
        <fullName evidence="1">Flagellar motor-switch protein</fullName>
    </submittedName>
</protein>
<dbReference type="Proteomes" id="UP000826146">
    <property type="component" value="Chromosome"/>
</dbReference>
<sequence length="164" mass="18139">MAVIGKLDSLASLFSKTQELENLYTYLKQICDPKHPSCQALLQRQASSMVKELGSGMCAIEIVYSPELGTLETHKECVDFSLVVMGGEILHLADKTDLSVLTPYNPEKDQETYTHNSLCYQVPLHAGMLAILFPNDAHTTEAKKPGLIYKVVVKVPASLIKFKL</sequence>
<gene>
    <name evidence="1" type="ORF">NHP190012_13500</name>
</gene>
<dbReference type="SUPFAM" id="SSF51197">
    <property type="entry name" value="Clavaminate synthase-like"/>
    <property type="match status" value="1"/>
</dbReference>
<keyword evidence="2" id="KW-1185">Reference proteome</keyword>
<keyword evidence="1" id="KW-0969">Cilium</keyword>
<evidence type="ECO:0000313" key="1">
    <source>
        <dbReference type="EMBL" id="BCZ19708.1"/>
    </source>
</evidence>
<dbReference type="Pfam" id="PF04074">
    <property type="entry name" value="DUF386"/>
    <property type="match status" value="1"/>
</dbReference>
<keyword evidence="1" id="KW-0966">Cell projection</keyword>
<dbReference type="PANTHER" id="PTHR34986">
    <property type="entry name" value="EVOLVED BETA-GALACTOSIDASE SUBUNIT BETA"/>
    <property type="match status" value="1"/>
</dbReference>
<dbReference type="InterPro" id="IPR037012">
    <property type="entry name" value="NanQ/TabA/YiaL_sf"/>
</dbReference>
<dbReference type="Gene3D" id="2.60.120.370">
    <property type="entry name" value="YhcH/YjgK/YiaL"/>
    <property type="match status" value="1"/>
</dbReference>
<evidence type="ECO:0000313" key="2">
    <source>
        <dbReference type="Proteomes" id="UP000826146"/>
    </source>
</evidence>
<reference evidence="1 2" key="1">
    <citation type="submission" date="2021-07" db="EMBL/GenBank/DDBJ databases">
        <title>Novel Helicobacter sp. Isolated from a cat.</title>
        <authorList>
            <person name="Rimbara E."/>
            <person name="Suzuki M."/>
        </authorList>
    </citation>
    <scope>NUCLEOTIDE SEQUENCE [LARGE SCALE GENOMIC DNA]</scope>
    <source>
        <strain evidence="2">NHP19-012</strain>
    </source>
</reference>
<keyword evidence="1" id="KW-0282">Flagellum</keyword>
<dbReference type="EMBL" id="AP024819">
    <property type="protein sequence ID" value="BCZ19708.1"/>
    <property type="molecule type" value="Genomic_DNA"/>
</dbReference>